<reference evidence="2" key="1">
    <citation type="journal article" date="2017" name="Med. Chem. Commun.">
        <title>Nonomuraea sp. ATCC 55076 harbours the largest actinomycete chromosome to date and the kistamicin biosynthetic gene cluster.</title>
        <authorList>
            <person name="Nazari B."/>
            <person name="Forneris C.C."/>
            <person name="Gibson M.I."/>
            <person name="Moon K."/>
            <person name="Schramma K.R."/>
            <person name="Seyedsayamdost M.R."/>
        </authorList>
    </citation>
    <scope>NUCLEOTIDE SEQUENCE [LARGE SCALE GENOMIC DNA]</scope>
    <source>
        <strain evidence="2">ATCC 55076</strain>
    </source>
</reference>
<dbReference type="EMBL" id="CP017717">
    <property type="protein sequence ID" value="AQZ67902.1"/>
    <property type="molecule type" value="Genomic_DNA"/>
</dbReference>
<sequence>MGSATRAALLDAADRHLETDPARIGHYLLTAERPELRPRVFCREEFVEVRRKGSYLLLGVVAACEELARSGTRLLGGTGFRSALLLTVGRDDGGRFTVREVEEPLDGDGNLPSIRAMFSPEGAQRAVELQEDGAGAHRAIAGEACRVFGLPAGTAVTYDMGS</sequence>
<organism evidence="1 2">
    <name type="scientific">[Actinomadura] parvosata subsp. kistnae</name>
    <dbReference type="NCBI Taxonomy" id="1909395"/>
    <lineage>
        <taxon>Bacteria</taxon>
        <taxon>Bacillati</taxon>
        <taxon>Actinomycetota</taxon>
        <taxon>Actinomycetes</taxon>
        <taxon>Streptosporangiales</taxon>
        <taxon>Streptosporangiaceae</taxon>
        <taxon>Nonomuraea</taxon>
    </lineage>
</organism>
<dbReference type="KEGG" id="noa:BKM31_46355"/>
<dbReference type="STRING" id="1909395.BKM31_46355"/>
<keyword evidence="2" id="KW-1185">Reference proteome</keyword>
<accession>A0A1V0ACP8</accession>
<evidence type="ECO:0000313" key="2">
    <source>
        <dbReference type="Proteomes" id="UP000190797"/>
    </source>
</evidence>
<evidence type="ECO:0000313" key="1">
    <source>
        <dbReference type="EMBL" id="AQZ67902.1"/>
    </source>
</evidence>
<dbReference type="AlphaFoldDB" id="A0A1V0ACP8"/>
<gene>
    <name evidence="1" type="ORF">BKM31_46355</name>
</gene>
<proteinExistence type="predicted"/>
<dbReference type="Proteomes" id="UP000190797">
    <property type="component" value="Chromosome"/>
</dbReference>
<protein>
    <submittedName>
        <fullName evidence="1">Uncharacterized protein</fullName>
    </submittedName>
</protein>
<name>A0A1V0ACP8_9ACTN</name>